<protein>
    <submittedName>
        <fullName evidence="6">Aldo-keto reductase family 1 member</fullName>
        <ecNumber evidence="6">1.1.1.-</ecNumber>
    </submittedName>
</protein>
<dbReference type="PRINTS" id="PR00069">
    <property type="entry name" value="ALDKETRDTASE"/>
</dbReference>
<proteinExistence type="predicted"/>
<dbReference type="PANTHER" id="PTHR43827">
    <property type="entry name" value="2,5-DIKETO-D-GLUCONIC ACID REDUCTASE"/>
    <property type="match status" value="1"/>
</dbReference>
<keyword evidence="1 6" id="KW-0560">Oxidoreductase</keyword>
<evidence type="ECO:0000256" key="2">
    <source>
        <dbReference type="PIRSR" id="PIRSR000097-1"/>
    </source>
</evidence>
<reference evidence="6 7" key="1">
    <citation type="journal article" date="2012" name="Eukaryot. Cell">
        <title>Draft genome sequence of Wickerhamomyces ciferrii NRRL Y-1031 F-60-10.</title>
        <authorList>
            <person name="Schneider J."/>
            <person name="Andrea H."/>
            <person name="Blom J."/>
            <person name="Jaenicke S."/>
            <person name="Ruckert C."/>
            <person name="Schorsch C."/>
            <person name="Szczepanowski R."/>
            <person name="Farwick M."/>
            <person name="Goesmann A."/>
            <person name="Puhler A."/>
            <person name="Schaffer S."/>
            <person name="Tauch A."/>
            <person name="Kohler T."/>
            <person name="Brinkrolf K."/>
        </authorList>
    </citation>
    <scope>NUCLEOTIDE SEQUENCE [LARGE SCALE GENOMIC DNA]</scope>
    <source>
        <strain evidence="7">ATCC 14091 / BCRC 22168 / CBS 111 / JCM 3599 / NBRC 0793 / NRRL Y-1031 F-60-10</strain>
    </source>
</reference>
<evidence type="ECO:0000256" key="1">
    <source>
        <dbReference type="ARBA" id="ARBA00023002"/>
    </source>
</evidence>
<dbReference type="InterPro" id="IPR018170">
    <property type="entry name" value="Aldo/ket_reductase_CS"/>
</dbReference>
<dbReference type="InParanoid" id="K0KQN3"/>
<dbReference type="HOGENOM" id="CLU_023205_0_1_1"/>
<dbReference type="PIRSF" id="PIRSF000097">
    <property type="entry name" value="AKR"/>
    <property type="match status" value="1"/>
</dbReference>
<dbReference type="EMBL" id="CAIF01000194">
    <property type="protein sequence ID" value="CCH45366.1"/>
    <property type="molecule type" value="Genomic_DNA"/>
</dbReference>
<evidence type="ECO:0000256" key="3">
    <source>
        <dbReference type="PIRSR" id="PIRSR000097-2"/>
    </source>
</evidence>
<dbReference type="Pfam" id="PF00248">
    <property type="entry name" value="Aldo_ket_red"/>
    <property type="match status" value="1"/>
</dbReference>
<gene>
    <name evidence="6" type="ORF">BN7_4948</name>
</gene>
<dbReference type="InterPro" id="IPR023210">
    <property type="entry name" value="NADP_OxRdtase_dom"/>
</dbReference>
<accession>K0KQN3</accession>
<keyword evidence="7" id="KW-1185">Reference proteome</keyword>
<feature type="site" description="Lowers pKa of active site Tyr" evidence="4">
    <location>
        <position position="83"/>
    </location>
</feature>
<dbReference type="SUPFAM" id="SSF51430">
    <property type="entry name" value="NAD(P)-linked oxidoreductase"/>
    <property type="match status" value="1"/>
</dbReference>
<dbReference type="Proteomes" id="UP000009328">
    <property type="component" value="Unassembled WGS sequence"/>
</dbReference>
<dbReference type="eggNOG" id="KOG1577">
    <property type="taxonomic scope" value="Eukaryota"/>
</dbReference>
<evidence type="ECO:0000313" key="7">
    <source>
        <dbReference type="Proteomes" id="UP000009328"/>
    </source>
</evidence>
<dbReference type="CDD" id="cd19071">
    <property type="entry name" value="AKR_AKR1-5-like"/>
    <property type="match status" value="1"/>
</dbReference>
<dbReference type="InterPro" id="IPR020471">
    <property type="entry name" value="AKR"/>
</dbReference>
<dbReference type="GO" id="GO:0016616">
    <property type="term" value="F:oxidoreductase activity, acting on the CH-OH group of donors, NAD or NADP as acceptor"/>
    <property type="evidence" value="ECO:0007669"/>
    <property type="project" value="UniProtKB-ARBA"/>
</dbReference>
<feature type="domain" description="NADP-dependent oxidoreductase" evidence="5">
    <location>
        <begin position="20"/>
        <end position="271"/>
    </location>
</feature>
<dbReference type="FunFam" id="3.20.20.100:FF:000002">
    <property type="entry name" value="2,5-diketo-D-gluconic acid reductase A"/>
    <property type="match status" value="1"/>
</dbReference>
<organism evidence="6 7">
    <name type="scientific">Wickerhamomyces ciferrii (strain ATCC 14091 / BCRC 22168 / CBS 111 / JCM 3599 / NBRC 0793 / NRRL Y-1031 F-60-10)</name>
    <name type="common">Yeast</name>
    <name type="synonym">Pichia ciferrii</name>
    <dbReference type="NCBI Taxonomy" id="1206466"/>
    <lineage>
        <taxon>Eukaryota</taxon>
        <taxon>Fungi</taxon>
        <taxon>Dikarya</taxon>
        <taxon>Ascomycota</taxon>
        <taxon>Saccharomycotina</taxon>
        <taxon>Saccharomycetes</taxon>
        <taxon>Phaffomycetales</taxon>
        <taxon>Wickerhamomycetaceae</taxon>
        <taxon>Wickerhamomyces</taxon>
    </lineage>
</organism>
<dbReference type="Gene3D" id="3.20.20.100">
    <property type="entry name" value="NADP-dependent oxidoreductase domain"/>
    <property type="match status" value="1"/>
</dbReference>
<evidence type="ECO:0000256" key="4">
    <source>
        <dbReference type="PIRSR" id="PIRSR000097-3"/>
    </source>
</evidence>
<comment type="caution">
    <text evidence="6">The sequence shown here is derived from an EMBL/GenBank/DDBJ whole genome shotgun (WGS) entry which is preliminary data.</text>
</comment>
<dbReference type="EC" id="1.1.1.-" evidence="6"/>
<sequence>MSLDKNSTYKLSNGKEIPVIGFGTYQVPAESAQQVVYNALKQGFRHIDSAQRYQNELQVVKGIVQFLSENPNVKREEIFYTTKVETYNHGYETAIKSLDLSFDDAKELGYIDLILIHDPLSDKRGRLATWLALQDLYKSGKVKSIGVSNYGLDHLKELFENEQVLEIKPHVNQISVNPWLYREELINFSKENGLLVEAYSPLTRALKLDDPKLQNLVSKYNRTPVQILTRWSLQRGLVPLVKTQSPELKGSELIESFDFNLTDEDVEYLTSNNSYFLPEDFDPPADKEHLGAANSIKP</sequence>
<evidence type="ECO:0000259" key="5">
    <source>
        <dbReference type="Pfam" id="PF00248"/>
    </source>
</evidence>
<dbReference type="InterPro" id="IPR036812">
    <property type="entry name" value="NAD(P)_OxRdtase_dom_sf"/>
</dbReference>
<dbReference type="AlphaFoldDB" id="K0KQN3"/>
<evidence type="ECO:0000313" key="6">
    <source>
        <dbReference type="EMBL" id="CCH45366.1"/>
    </source>
</evidence>
<feature type="binding site" evidence="3">
    <location>
        <position position="117"/>
    </location>
    <ligand>
        <name>substrate</name>
    </ligand>
</feature>
<name>K0KQN3_WICCF</name>
<dbReference type="STRING" id="1206466.K0KQN3"/>
<dbReference type="PANTHER" id="PTHR43827:SF13">
    <property type="entry name" value="ALDO_KETO REDUCTASE FAMILY PROTEIN"/>
    <property type="match status" value="1"/>
</dbReference>
<dbReference type="PROSITE" id="PS00062">
    <property type="entry name" value="ALDOKETO_REDUCTASE_2"/>
    <property type="match status" value="1"/>
</dbReference>
<feature type="active site" description="Proton donor" evidence="2">
    <location>
        <position position="53"/>
    </location>
</feature>